<sequence>VQNHQRLQFFSRDSRRCRRAGFDSGEWEIRIHPVDHHGELFGAGGSLENVLRRVNAVQYIIRFSGVLGHSQTDREQRCRPGEAKAGNRIASKSTARAAKSHQAAVRVRQ</sequence>
<evidence type="ECO:0000256" key="1">
    <source>
        <dbReference type="SAM" id="MobiDB-lite"/>
    </source>
</evidence>
<keyword evidence="3" id="KW-1185">Reference proteome</keyword>
<protein>
    <submittedName>
        <fullName evidence="2">Uncharacterized protein</fullName>
    </submittedName>
</protein>
<name>A0A6H5HRE8_9HEMI</name>
<dbReference type="Proteomes" id="UP000479000">
    <property type="component" value="Unassembled WGS sequence"/>
</dbReference>
<organism evidence="2 3">
    <name type="scientific">Nesidiocoris tenuis</name>
    <dbReference type="NCBI Taxonomy" id="355587"/>
    <lineage>
        <taxon>Eukaryota</taxon>
        <taxon>Metazoa</taxon>
        <taxon>Ecdysozoa</taxon>
        <taxon>Arthropoda</taxon>
        <taxon>Hexapoda</taxon>
        <taxon>Insecta</taxon>
        <taxon>Pterygota</taxon>
        <taxon>Neoptera</taxon>
        <taxon>Paraneoptera</taxon>
        <taxon>Hemiptera</taxon>
        <taxon>Heteroptera</taxon>
        <taxon>Panheteroptera</taxon>
        <taxon>Cimicomorpha</taxon>
        <taxon>Miridae</taxon>
        <taxon>Dicyphina</taxon>
        <taxon>Nesidiocoris</taxon>
    </lineage>
</organism>
<reference evidence="2 3" key="1">
    <citation type="submission" date="2020-02" db="EMBL/GenBank/DDBJ databases">
        <authorList>
            <person name="Ferguson B K."/>
        </authorList>
    </citation>
    <scope>NUCLEOTIDE SEQUENCE [LARGE SCALE GENOMIC DNA]</scope>
</reference>
<feature type="region of interest" description="Disordered" evidence="1">
    <location>
        <begin position="72"/>
        <end position="109"/>
    </location>
</feature>
<proteinExistence type="predicted"/>
<accession>A0A6H5HRE8</accession>
<evidence type="ECO:0000313" key="2">
    <source>
        <dbReference type="EMBL" id="CAB0020330.1"/>
    </source>
</evidence>
<dbReference type="EMBL" id="CADCXU010035235">
    <property type="protein sequence ID" value="CAB0020330.1"/>
    <property type="molecule type" value="Genomic_DNA"/>
</dbReference>
<gene>
    <name evidence="2" type="ORF">NTEN_LOCUS23921</name>
</gene>
<feature type="non-terminal residue" evidence="2">
    <location>
        <position position="1"/>
    </location>
</feature>
<feature type="compositionally biased region" description="Basic and acidic residues" evidence="1">
    <location>
        <begin position="72"/>
        <end position="82"/>
    </location>
</feature>
<evidence type="ECO:0000313" key="3">
    <source>
        <dbReference type="Proteomes" id="UP000479000"/>
    </source>
</evidence>
<dbReference type="AlphaFoldDB" id="A0A6H5HRE8"/>